<dbReference type="PANTHER" id="PTHR30007">
    <property type="entry name" value="PHP DOMAIN PROTEIN"/>
    <property type="match status" value="1"/>
</dbReference>
<dbReference type="InterPro" id="IPR025161">
    <property type="entry name" value="IS402-like_dom"/>
</dbReference>
<dbReference type="PANTHER" id="PTHR30007:SF0">
    <property type="entry name" value="TRANSPOSASE"/>
    <property type="match status" value="1"/>
</dbReference>
<protein>
    <submittedName>
        <fullName evidence="3">IS5 family transposase</fullName>
    </submittedName>
</protein>
<dbReference type="EMBL" id="VXMH01000035">
    <property type="protein sequence ID" value="MYC94854.1"/>
    <property type="molecule type" value="Genomic_DNA"/>
</dbReference>
<evidence type="ECO:0000313" key="3">
    <source>
        <dbReference type="EMBL" id="MYC94854.1"/>
    </source>
</evidence>
<reference evidence="3" key="1">
    <citation type="submission" date="2019-09" db="EMBL/GenBank/DDBJ databases">
        <title>Characterisation of the sponge microbiome using genome-centric metagenomics.</title>
        <authorList>
            <person name="Engelberts J.P."/>
            <person name="Robbins S.J."/>
            <person name="De Goeij J.M."/>
            <person name="Aranda M."/>
            <person name="Bell S.C."/>
            <person name="Webster N.S."/>
        </authorList>
    </citation>
    <scope>NUCLEOTIDE SEQUENCE</scope>
    <source>
        <strain evidence="3">SB0661_bin_32</strain>
    </source>
</reference>
<evidence type="ECO:0000259" key="2">
    <source>
        <dbReference type="Pfam" id="PF13340"/>
    </source>
</evidence>
<gene>
    <name evidence="3" type="ORF">F4X14_07770</name>
</gene>
<dbReference type="GO" id="GO:0003677">
    <property type="term" value="F:DNA binding"/>
    <property type="evidence" value="ECO:0007669"/>
    <property type="project" value="InterPro"/>
</dbReference>
<dbReference type="Pfam" id="PF13340">
    <property type="entry name" value="DUF4096"/>
    <property type="match status" value="1"/>
</dbReference>
<evidence type="ECO:0000259" key="1">
    <source>
        <dbReference type="Pfam" id="PF01609"/>
    </source>
</evidence>
<accession>A0A6B1D5N3</accession>
<proteinExistence type="predicted"/>
<feature type="domain" description="Insertion element IS402-like" evidence="2">
    <location>
        <begin position="13"/>
        <end position="86"/>
    </location>
</feature>
<dbReference type="InterPro" id="IPR002559">
    <property type="entry name" value="Transposase_11"/>
</dbReference>
<dbReference type="GO" id="GO:0006313">
    <property type="term" value="P:DNA transposition"/>
    <property type="evidence" value="ECO:0007669"/>
    <property type="project" value="InterPro"/>
</dbReference>
<dbReference type="NCBIfam" id="NF033580">
    <property type="entry name" value="transpos_IS5_3"/>
    <property type="match status" value="1"/>
</dbReference>
<dbReference type="AlphaFoldDB" id="A0A6B1D5N3"/>
<dbReference type="GO" id="GO:0004803">
    <property type="term" value="F:transposase activity"/>
    <property type="evidence" value="ECO:0007669"/>
    <property type="project" value="InterPro"/>
</dbReference>
<sequence>MLSHGICGYTSDLTQQEWEVIKPLLYCDRKGAGRPMASKMRQARNAIFYVLRTGCPWRYLPHHFPNFNSGYYHFRKMCRKGLWQRMNSALCRLSRQLQGRQPEPSAAIIDSQRVKTTETSGVRGYDAGRRINGRKRHIATDTWGNMVAAVVHAANIQDYHGARQLLCLLHQVVPSSQRIWADSIYARAALAAWMLESFQIVLEIVKRNPEQEGFAVLPRRFVVERTFVWLGRHRRLSKDYEHCTLSSEGIVYLASISTMVRRVAATT</sequence>
<name>A0A6B1D5N3_9CHLR</name>
<feature type="domain" description="Transposase IS4-like" evidence="1">
    <location>
        <begin position="103"/>
        <end position="240"/>
    </location>
</feature>
<comment type="caution">
    <text evidence="3">The sequence shown here is derived from an EMBL/GenBank/DDBJ whole genome shotgun (WGS) entry which is preliminary data.</text>
</comment>
<organism evidence="3">
    <name type="scientific">Caldilineaceae bacterium SB0661_bin_32</name>
    <dbReference type="NCBI Taxonomy" id="2605255"/>
    <lineage>
        <taxon>Bacteria</taxon>
        <taxon>Bacillati</taxon>
        <taxon>Chloroflexota</taxon>
        <taxon>Caldilineae</taxon>
        <taxon>Caldilineales</taxon>
        <taxon>Caldilineaceae</taxon>
    </lineage>
</organism>
<dbReference type="Pfam" id="PF01609">
    <property type="entry name" value="DDE_Tnp_1"/>
    <property type="match status" value="1"/>
</dbReference>